<dbReference type="Proteomes" id="UP000271031">
    <property type="component" value="Unassembled WGS sequence"/>
</dbReference>
<evidence type="ECO:0000256" key="3">
    <source>
        <dbReference type="PROSITE-ProRule" id="PRU10007"/>
    </source>
</evidence>
<dbReference type="PROSITE" id="PS00687">
    <property type="entry name" value="ALDEHYDE_DEHYDR_GLU"/>
    <property type="match status" value="1"/>
</dbReference>
<dbReference type="OrthoDB" id="20170at2"/>
<protein>
    <submittedName>
        <fullName evidence="6">NAD-dependent succinate-semialdehyde dehydrogenase</fullName>
    </submittedName>
</protein>
<dbReference type="Gene3D" id="3.40.605.10">
    <property type="entry name" value="Aldehyde Dehydrogenase, Chain A, domain 1"/>
    <property type="match status" value="1"/>
</dbReference>
<dbReference type="FunFam" id="3.40.309.10:FF:000004">
    <property type="entry name" value="Succinate-semialdehyde dehydrogenase I"/>
    <property type="match status" value="1"/>
</dbReference>
<evidence type="ECO:0000313" key="7">
    <source>
        <dbReference type="Proteomes" id="UP000271031"/>
    </source>
</evidence>
<evidence type="ECO:0000256" key="2">
    <source>
        <dbReference type="ARBA" id="ARBA00023002"/>
    </source>
</evidence>
<sequence>MKQAELKKGMYVNGEWVYLDKAFPVINPATLETVGTVPDGTVAWAKQAVDAAHAAFETWSKTTAYERAALLEKWHQAIDARLEEIAMVMTLEQGKPLAEAKGEMQYANSFIKWYAEEAKRVYGETIPASSGSKRILVQKQPVGVVAAITPWNFPAAMITRKIAPALAAGCTAVIKPAEQTPLTALLLVECAQEAGIPAGVINIVTTTKPGEIVDVWMEDSRVRKVTFTGSTPVGKLLMRNAAATMKKVSLELGGLAPFIIAEDANIDAAVAGLIQSKFRNAGQTCICANRIFVHESIKETFLEAFTKATAALSVGNGLDGAVDVGPLIDEEAVNKVRHQIEDAVGKGATLHGEPALAGATGYFLNPVVLSDVTDDMICMREETFGPIAPVSTYSTDKEAVKRANETPFGLAAYVFTQSLTKAFWFSENLEYGIVGVNDGAPSTAQAPFGGMKESGLGREGSHYGIDEYLEVKYVSMQLL</sequence>
<dbReference type="GO" id="GO:0009450">
    <property type="term" value="P:gamma-aminobutyric acid catabolic process"/>
    <property type="evidence" value="ECO:0007669"/>
    <property type="project" value="TreeGrafter"/>
</dbReference>
<accession>A0A3M8DY38</accession>
<dbReference type="InterPro" id="IPR050740">
    <property type="entry name" value="Aldehyde_DH_Superfamily"/>
</dbReference>
<feature type="domain" description="Aldehyde dehydrogenase" evidence="5">
    <location>
        <begin position="21"/>
        <end position="474"/>
    </location>
</feature>
<dbReference type="Pfam" id="PF00171">
    <property type="entry name" value="Aldedh"/>
    <property type="match status" value="1"/>
</dbReference>
<dbReference type="RefSeq" id="WP_122916144.1">
    <property type="nucleotide sequence ID" value="NZ_RHHQ01000003.1"/>
</dbReference>
<dbReference type="EMBL" id="RHHQ01000003">
    <property type="protein sequence ID" value="RNB92439.1"/>
    <property type="molecule type" value="Genomic_DNA"/>
</dbReference>
<gene>
    <name evidence="6" type="ORF">EDM56_01695</name>
</gene>
<dbReference type="InterPro" id="IPR016161">
    <property type="entry name" value="Ald_DH/histidinol_DH"/>
</dbReference>
<organism evidence="6 7">
    <name type="scientific">Brevibacillus fluminis</name>
    <dbReference type="NCBI Taxonomy" id="511487"/>
    <lineage>
        <taxon>Bacteria</taxon>
        <taxon>Bacillati</taxon>
        <taxon>Bacillota</taxon>
        <taxon>Bacilli</taxon>
        <taxon>Bacillales</taxon>
        <taxon>Paenibacillaceae</taxon>
        <taxon>Brevibacillus</taxon>
    </lineage>
</organism>
<dbReference type="InterPro" id="IPR015590">
    <property type="entry name" value="Aldehyde_DH_dom"/>
</dbReference>
<dbReference type="CDD" id="cd07103">
    <property type="entry name" value="ALDH_F5_SSADH_GabD"/>
    <property type="match status" value="1"/>
</dbReference>
<dbReference type="PANTHER" id="PTHR43353">
    <property type="entry name" value="SUCCINATE-SEMIALDEHYDE DEHYDROGENASE, MITOCHONDRIAL"/>
    <property type="match status" value="1"/>
</dbReference>
<keyword evidence="7" id="KW-1185">Reference proteome</keyword>
<dbReference type="InterPro" id="IPR016162">
    <property type="entry name" value="Ald_DH_N"/>
</dbReference>
<keyword evidence="2 4" id="KW-0560">Oxidoreductase</keyword>
<dbReference type="FunFam" id="3.40.605.10:FF:000005">
    <property type="entry name" value="Succinate-semialdehyde dehydrogenase I"/>
    <property type="match status" value="1"/>
</dbReference>
<evidence type="ECO:0000256" key="4">
    <source>
        <dbReference type="RuleBase" id="RU003345"/>
    </source>
</evidence>
<comment type="similarity">
    <text evidence="1 4">Belongs to the aldehyde dehydrogenase family.</text>
</comment>
<evidence type="ECO:0000259" key="5">
    <source>
        <dbReference type="Pfam" id="PF00171"/>
    </source>
</evidence>
<evidence type="ECO:0000313" key="6">
    <source>
        <dbReference type="EMBL" id="RNB92439.1"/>
    </source>
</evidence>
<evidence type="ECO:0000256" key="1">
    <source>
        <dbReference type="ARBA" id="ARBA00009986"/>
    </source>
</evidence>
<reference evidence="6 7" key="1">
    <citation type="submission" date="2018-10" db="EMBL/GenBank/DDBJ databases">
        <title>Phylogenomics of Brevibacillus.</title>
        <authorList>
            <person name="Dunlap C."/>
        </authorList>
    </citation>
    <scope>NUCLEOTIDE SEQUENCE [LARGE SCALE GENOMIC DNA]</scope>
    <source>
        <strain evidence="6 7">JCM 15716</strain>
    </source>
</reference>
<name>A0A3M8DY38_9BACL</name>
<dbReference type="SUPFAM" id="SSF53720">
    <property type="entry name" value="ALDH-like"/>
    <property type="match status" value="1"/>
</dbReference>
<dbReference type="FunFam" id="3.40.605.10:FF:000026">
    <property type="entry name" value="Aldehyde dehydrogenase, putative"/>
    <property type="match status" value="1"/>
</dbReference>
<feature type="active site" evidence="3">
    <location>
        <position position="251"/>
    </location>
</feature>
<dbReference type="AlphaFoldDB" id="A0A3M8DY38"/>
<dbReference type="InterPro" id="IPR029510">
    <property type="entry name" value="Ald_DH_CS_GLU"/>
</dbReference>
<proteinExistence type="inferred from homology"/>
<comment type="caution">
    <text evidence="6">The sequence shown here is derived from an EMBL/GenBank/DDBJ whole genome shotgun (WGS) entry which is preliminary data.</text>
</comment>
<dbReference type="PANTHER" id="PTHR43353:SF5">
    <property type="entry name" value="SUCCINATE-SEMIALDEHYDE DEHYDROGENASE, MITOCHONDRIAL"/>
    <property type="match status" value="1"/>
</dbReference>
<dbReference type="Gene3D" id="3.40.309.10">
    <property type="entry name" value="Aldehyde Dehydrogenase, Chain A, domain 2"/>
    <property type="match status" value="1"/>
</dbReference>
<dbReference type="InterPro" id="IPR016160">
    <property type="entry name" value="Ald_DH_CS_CYS"/>
</dbReference>
<dbReference type="PROSITE" id="PS00070">
    <property type="entry name" value="ALDEHYDE_DEHYDR_CYS"/>
    <property type="match status" value="1"/>
</dbReference>
<dbReference type="GO" id="GO:0004777">
    <property type="term" value="F:succinate-semialdehyde dehydrogenase (NAD+) activity"/>
    <property type="evidence" value="ECO:0007669"/>
    <property type="project" value="TreeGrafter"/>
</dbReference>
<dbReference type="InterPro" id="IPR016163">
    <property type="entry name" value="Ald_DH_C"/>
</dbReference>